<keyword evidence="7" id="KW-1185">Reference proteome</keyword>
<keyword evidence="3" id="KW-0238">DNA-binding</keyword>
<dbReference type="SUPFAM" id="SSF46785">
    <property type="entry name" value="Winged helix' DNA-binding domain"/>
    <property type="match status" value="1"/>
</dbReference>
<dbReference type="FunFam" id="1.10.10.10:FF:000001">
    <property type="entry name" value="LysR family transcriptional regulator"/>
    <property type="match status" value="1"/>
</dbReference>
<dbReference type="PANTHER" id="PTHR30419">
    <property type="entry name" value="HTH-TYPE TRANSCRIPTIONAL REGULATOR YBHD"/>
    <property type="match status" value="1"/>
</dbReference>
<dbReference type="Pfam" id="PF03466">
    <property type="entry name" value="LysR_substrate"/>
    <property type="match status" value="1"/>
</dbReference>
<evidence type="ECO:0000256" key="1">
    <source>
        <dbReference type="ARBA" id="ARBA00009437"/>
    </source>
</evidence>
<dbReference type="AlphaFoldDB" id="A0A9X2T8J8"/>
<sequence length="310" mass="34344">MGAAIKLRHLRCFVAVAETGSFTLAASRLFQTQSSLTATIKQLEEEAGLKLFDRTTRRVELTKDAVWFKTVAERVLRDFDNALSDLQAISKSQRGHIKIAVAPSIMAHVLAPTLSAFRRLYPDVTISVYDQGSDKIERSVLDGGVDFGLSSPLNNFPDLDYVPVLADPFGVVFPKDHPLAKRRGRLTWSDLKPFDYVGLTDDTGIGAILARQPELGLLDRAENHDHASSTTSLYALLHLGGKISVLPLLAARTSPLTEFEFRELHEPLLTREICLITRHLRSHSPSTQRILEILMATIKSSEQIHGAKVL</sequence>
<dbReference type="CDD" id="cd08440">
    <property type="entry name" value="PBP2_LTTR_like_4"/>
    <property type="match status" value="1"/>
</dbReference>
<name>A0A9X2T8J8_9HYPH</name>
<comment type="caution">
    <text evidence="6">The sequence shown here is derived from an EMBL/GenBank/DDBJ whole genome shotgun (WGS) entry which is preliminary data.</text>
</comment>
<evidence type="ECO:0000256" key="2">
    <source>
        <dbReference type="ARBA" id="ARBA00023015"/>
    </source>
</evidence>
<comment type="similarity">
    <text evidence="1">Belongs to the LysR transcriptional regulatory family.</text>
</comment>
<dbReference type="Gene3D" id="1.10.10.10">
    <property type="entry name" value="Winged helix-like DNA-binding domain superfamily/Winged helix DNA-binding domain"/>
    <property type="match status" value="1"/>
</dbReference>
<dbReference type="InterPro" id="IPR036390">
    <property type="entry name" value="WH_DNA-bd_sf"/>
</dbReference>
<dbReference type="GO" id="GO:0003700">
    <property type="term" value="F:DNA-binding transcription factor activity"/>
    <property type="evidence" value="ECO:0007669"/>
    <property type="project" value="InterPro"/>
</dbReference>
<gene>
    <name evidence="6" type="ORF">NVS89_19400</name>
</gene>
<dbReference type="Gene3D" id="3.40.190.290">
    <property type="match status" value="1"/>
</dbReference>
<keyword evidence="2" id="KW-0805">Transcription regulation</keyword>
<dbReference type="GO" id="GO:0003677">
    <property type="term" value="F:DNA binding"/>
    <property type="evidence" value="ECO:0007669"/>
    <property type="project" value="UniProtKB-KW"/>
</dbReference>
<evidence type="ECO:0000256" key="3">
    <source>
        <dbReference type="ARBA" id="ARBA00023125"/>
    </source>
</evidence>
<dbReference type="InterPro" id="IPR000847">
    <property type="entry name" value="LysR_HTH_N"/>
</dbReference>
<feature type="domain" description="HTH lysR-type" evidence="5">
    <location>
        <begin position="5"/>
        <end position="62"/>
    </location>
</feature>
<dbReference type="RefSeq" id="WP_258734409.1">
    <property type="nucleotide sequence ID" value="NZ_JANTHY010000011.1"/>
</dbReference>
<keyword evidence="4" id="KW-0804">Transcription</keyword>
<dbReference type="Proteomes" id="UP001151088">
    <property type="component" value="Unassembled WGS sequence"/>
</dbReference>
<organism evidence="6 7">
    <name type="scientific">Ancylobacter mangrovi</name>
    <dbReference type="NCBI Taxonomy" id="2972472"/>
    <lineage>
        <taxon>Bacteria</taxon>
        <taxon>Pseudomonadati</taxon>
        <taxon>Pseudomonadota</taxon>
        <taxon>Alphaproteobacteria</taxon>
        <taxon>Hyphomicrobiales</taxon>
        <taxon>Xanthobacteraceae</taxon>
        <taxon>Ancylobacter</taxon>
    </lineage>
</organism>
<dbReference type="GO" id="GO:0005829">
    <property type="term" value="C:cytosol"/>
    <property type="evidence" value="ECO:0007669"/>
    <property type="project" value="TreeGrafter"/>
</dbReference>
<evidence type="ECO:0000256" key="4">
    <source>
        <dbReference type="ARBA" id="ARBA00023163"/>
    </source>
</evidence>
<evidence type="ECO:0000313" key="6">
    <source>
        <dbReference type="EMBL" id="MCS0497258.1"/>
    </source>
</evidence>
<dbReference type="InterPro" id="IPR036388">
    <property type="entry name" value="WH-like_DNA-bd_sf"/>
</dbReference>
<dbReference type="SUPFAM" id="SSF53850">
    <property type="entry name" value="Periplasmic binding protein-like II"/>
    <property type="match status" value="1"/>
</dbReference>
<dbReference type="PROSITE" id="PS50931">
    <property type="entry name" value="HTH_LYSR"/>
    <property type="match status" value="1"/>
</dbReference>
<dbReference type="EMBL" id="JANTHZ010000010">
    <property type="protein sequence ID" value="MCS0497258.1"/>
    <property type="molecule type" value="Genomic_DNA"/>
</dbReference>
<dbReference type="PANTHER" id="PTHR30419:SF30">
    <property type="entry name" value="LYSR FAMILY TRANSCRIPTIONAL REGULATOR"/>
    <property type="match status" value="1"/>
</dbReference>
<reference evidence="6" key="1">
    <citation type="submission" date="2022-08" db="EMBL/GenBank/DDBJ databases">
        <authorList>
            <person name="Li F."/>
        </authorList>
    </citation>
    <scope>NUCLEOTIDE SEQUENCE</scope>
    <source>
        <strain evidence="6">MQZ15Z-1</strain>
    </source>
</reference>
<dbReference type="Pfam" id="PF00126">
    <property type="entry name" value="HTH_1"/>
    <property type="match status" value="1"/>
</dbReference>
<dbReference type="PRINTS" id="PR00039">
    <property type="entry name" value="HTHLYSR"/>
</dbReference>
<protein>
    <submittedName>
        <fullName evidence="6">LysR substrate-binding domain-containing protein</fullName>
    </submittedName>
</protein>
<proteinExistence type="inferred from homology"/>
<evidence type="ECO:0000259" key="5">
    <source>
        <dbReference type="PROSITE" id="PS50931"/>
    </source>
</evidence>
<dbReference type="InterPro" id="IPR005119">
    <property type="entry name" value="LysR_subst-bd"/>
</dbReference>
<accession>A0A9X2T8J8</accession>
<evidence type="ECO:0000313" key="7">
    <source>
        <dbReference type="Proteomes" id="UP001151088"/>
    </source>
</evidence>
<dbReference type="InterPro" id="IPR050950">
    <property type="entry name" value="HTH-type_LysR_regulators"/>
</dbReference>